<dbReference type="EMBL" id="BMGD01000003">
    <property type="protein sequence ID" value="GGB63567.1"/>
    <property type="molecule type" value="Genomic_DNA"/>
</dbReference>
<dbReference type="Proteomes" id="UP000614261">
    <property type="component" value="Unassembled WGS sequence"/>
</dbReference>
<dbReference type="RefSeq" id="WP_188514109.1">
    <property type="nucleotide sequence ID" value="NZ_BMGD01000003.1"/>
</dbReference>
<evidence type="ECO:0000313" key="3">
    <source>
        <dbReference type="Proteomes" id="UP000614261"/>
    </source>
</evidence>
<protein>
    <recommendedName>
        <fullName evidence="4">PepSY domain-containing protein</fullName>
    </recommendedName>
</protein>
<feature type="chain" id="PRO_5045159678" description="PepSY domain-containing protein" evidence="1">
    <location>
        <begin position="25"/>
        <end position="118"/>
    </location>
</feature>
<evidence type="ECO:0000313" key="2">
    <source>
        <dbReference type="EMBL" id="GGB63567.1"/>
    </source>
</evidence>
<name>A0ABQ1J9R2_9SPHN</name>
<organism evidence="2 3">
    <name type="scientific">Blastomonas aquatica</name>
    <dbReference type="NCBI Taxonomy" id="1510276"/>
    <lineage>
        <taxon>Bacteria</taxon>
        <taxon>Pseudomonadati</taxon>
        <taxon>Pseudomonadota</taxon>
        <taxon>Alphaproteobacteria</taxon>
        <taxon>Sphingomonadales</taxon>
        <taxon>Sphingomonadaceae</taxon>
        <taxon>Blastomonas</taxon>
    </lineage>
</organism>
<comment type="caution">
    <text evidence="2">The sequence shown here is derived from an EMBL/GenBank/DDBJ whole genome shotgun (WGS) entry which is preliminary data.</text>
</comment>
<feature type="signal peptide" evidence="1">
    <location>
        <begin position="1"/>
        <end position="24"/>
    </location>
</feature>
<accession>A0ABQ1J9R2</accession>
<reference evidence="3" key="1">
    <citation type="journal article" date="2019" name="Int. J. Syst. Evol. Microbiol.">
        <title>The Global Catalogue of Microorganisms (GCM) 10K type strain sequencing project: providing services to taxonomists for standard genome sequencing and annotation.</title>
        <authorList>
            <consortium name="The Broad Institute Genomics Platform"/>
            <consortium name="The Broad Institute Genome Sequencing Center for Infectious Disease"/>
            <person name="Wu L."/>
            <person name="Ma J."/>
        </authorList>
    </citation>
    <scope>NUCLEOTIDE SEQUENCE [LARGE SCALE GENOMIC DNA]</scope>
    <source>
        <strain evidence="3">CGMCC 1.12851</strain>
    </source>
</reference>
<evidence type="ECO:0008006" key="4">
    <source>
        <dbReference type="Google" id="ProtNLM"/>
    </source>
</evidence>
<proteinExistence type="predicted"/>
<sequence>MFGKIILGLAAIGSATFFVTPADAQWRGGPGFGRGAPNQAVNQCTRAVQTDLRRYGRFGQVTDIRRVNDTRFGYRVRGRVVVEQPRGYRVRLNRGNFDCIVDRGRVRDVRLSGLGNFR</sequence>
<gene>
    <name evidence="2" type="ORF">GCM10010833_18210</name>
</gene>
<keyword evidence="3" id="KW-1185">Reference proteome</keyword>
<keyword evidence="1" id="KW-0732">Signal</keyword>
<evidence type="ECO:0000256" key="1">
    <source>
        <dbReference type="SAM" id="SignalP"/>
    </source>
</evidence>